<keyword evidence="3" id="KW-1185">Reference proteome</keyword>
<dbReference type="Pfam" id="PF01726">
    <property type="entry name" value="LexA_DNA_bind"/>
    <property type="match status" value="1"/>
</dbReference>
<gene>
    <name evidence="2" type="ORF">BACPEC_00241</name>
</gene>
<organism evidence="2 3">
    <name type="scientific">[Bacteroides] pectinophilus ATCC 43243</name>
    <dbReference type="NCBI Taxonomy" id="483218"/>
    <lineage>
        <taxon>Bacteria</taxon>
        <taxon>Bacillati</taxon>
        <taxon>Bacillota</taxon>
        <taxon>Clostridia</taxon>
        <taxon>Eubacteriales</taxon>
    </lineage>
</organism>
<name>B7ANI7_9FIRM</name>
<reference evidence="2 3" key="1">
    <citation type="submission" date="2008-11" db="EMBL/GenBank/DDBJ databases">
        <title>Draft genome sequence of Bacteroides pectinophilus (ATCC 43243).</title>
        <authorList>
            <person name="Sudarsanam P."/>
            <person name="Ley R."/>
            <person name="Guruge J."/>
            <person name="Turnbaugh P.J."/>
            <person name="Mahowald M."/>
            <person name="Liep D."/>
            <person name="Gordon J."/>
        </authorList>
    </citation>
    <scope>NUCLEOTIDE SEQUENCE [LARGE SCALE GENOMIC DNA]</scope>
    <source>
        <strain evidence="2 3">ATCC 43243</strain>
    </source>
</reference>
<dbReference type="InterPro" id="IPR036390">
    <property type="entry name" value="WH_DNA-bd_sf"/>
</dbReference>
<dbReference type="InterPro" id="IPR036388">
    <property type="entry name" value="WH-like_DNA-bd_sf"/>
</dbReference>
<feature type="domain" description="LexA repressor DNA-binding" evidence="1">
    <location>
        <begin position="13"/>
        <end position="76"/>
    </location>
</feature>
<dbReference type="InterPro" id="IPR050077">
    <property type="entry name" value="LexA_repressor"/>
</dbReference>
<dbReference type="STRING" id="483218.BACPEC_00241"/>
<dbReference type="PANTHER" id="PTHR33516:SF2">
    <property type="entry name" value="LEXA REPRESSOR-RELATED"/>
    <property type="match status" value="1"/>
</dbReference>
<dbReference type="GO" id="GO:0004252">
    <property type="term" value="F:serine-type endopeptidase activity"/>
    <property type="evidence" value="ECO:0007669"/>
    <property type="project" value="InterPro"/>
</dbReference>
<comment type="caution">
    <text evidence="2">The sequence shown here is derived from an EMBL/GenBank/DDBJ whole genome shotgun (WGS) entry which is preliminary data.</text>
</comment>
<dbReference type="SUPFAM" id="SSF46785">
    <property type="entry name" value="Winged helix' DNA-binding domain"/>
    <property type="match status" value="1"/>
</dbReference>
<evidence type="ECO:0000313" key="2">
    <source>
        <dbReference type="EMBL" id="EEC58722.1"/>
    </source>
</evidence>
<dbReference type="HOGENOM" id="CLU_066192_57_1_9"/>
<dbReference type="GO" id="GO:0006508">
    <property type="term" value="P:proteolysis"/>
    <property type="evidence" value="ECO:0007669"/>
    <property type="project" value="InterPro"/>
</dbReference>
<dbReference type="InterPro" id="IPR006199">
    <property type="entry name" value="LexA_DNA-bd_dom"/>
</dbReference>
<proteinExistence type="predicted"/>
<accession>B7ANI7</accession>
<dbReference type="Proteomes" id="UP000003136">
    <property type="component" value="Unassembled WGS sequence"/>
</dbReference>
<evidence type="ECO:0000313" key="3">
    <source>
        <dbReference type="Proteomes" id="UP000003136"/>
    </source>
</evidence>
<dbReference type="EMBL" id="ABVQ01000032">
    <property type="protein sequence ID" value="EEC58722.1"/>
    <property type="molecule type" value="Genomic_DNA"/>
</dbReference>
<sequence>MSYSRQIDLADREQLTSKQQRIYECIIRYQRLHGFVPTIRELCGMSGLASTSSIYGHLKNLERKGYIARKTESSRAIAIL</sequence>
<reference evidence="2 3" key="2">
    <citation type="submission" date="2008-11" db="EMBL/GenBank/DDBJ databases">
        <authorList>
            <person name="Fulton L."/>
            <person name="Clifton S."/>
            <person name="Fulton B."/>
            <person name="Xu J."/>
            <person name="Minx P."/>
            <person name="Pepin K.H."/>
            <person name="Johnson M."/>
            <person name="Bhonagiri V."/>
            <person name="Nash W.E."/>
            <person name="Mardis E.R."/>
            <person name="Wilson R.K."/>
        </authorList>
    </citation>
    <scope>NUCLEOTIDE SEQUENCE [LARGE SCALE GENOMIC DNA]</scope>
    <source>
        <strain evidence="2 3">ATCC 43243</strain>
    </source>
</reference>
<dbReference type="Gene3D" id="1.10.10.10">
    <property type="entry name" value="Winged helix-like DNA-binding domain superfamily/Winged helix DNA-binding domain"/>
    <property type="match status" value="1"/>
</dbReference>
<evidence type="ECO:0000259" key="1">
    <source>
        <dbReference type="Pfam" id="PF01726"/>
    </source>
</evidence>
<protein>
    <recommendedName>
        <fullName evidence="1">LexA repressor DNA-binding domain-containing protein</fullName>
    </recommendedName>
</protein>
<dbReference type="PANTHER" id="PTHR33516">
    <property type="entry name" value="LEXA REPRESSOR"/>
    <property type="match status" value="1"/>
</dbReference>
<dbReference type="eggNOG" id="COG1974">
    <property type="taxonomic scope" value="Bacteria"/>
</dbReference>
<dbReference type="AlphaFoldDB" id="B7ANI7"/>